<feature type="compositionally biased region" description="Polar residues" evidence="9">
    <location>
        <begin position="302"/>
        <end position="311"/>
    </location>
</feature>
<comment type="catalytic activity">
    <reaction evidence="1">
        <text>ATP + protein L-histidine = ADP + protein N-phospho-L-histidine.</text>
        <dbReference type="EC" id="2.7.13.3"/>
    </reaction>
</comment>
<gene>
    <name evidence="12" type="ordered locus">BN6_23600</name>
</gene>
<keyword evidence="8" id="KW-0902">Two-component regulatory system</keyword>
<accession>K0JZI1</accession>
<keyword evidence="13" id="KW-1185">Reference proteome</keyword>
<dbReference type="BioCyc" id="SESP1179773:BN6_RS11475-MONOMER"/>
<dbReference type="PANTHER" id="PTHR24421">
    <property type="entry name" value="NITRATE/NITRITE SENSOR PROTEIN NARX-RELATED"/>
    <property type="match status" value="1"/>
</dbReference>
<evidence type="ECO:0000313" key="12">
    <source>
        <dbReference type="EMBL" id="CCH29678.1"/>
    </source>
</evidence>
<dbReference type="Gene3D" id="1.20.5.1930">
    <property type="match status" value="1"/>
</dbReference>
<feature type="transmembrane region" description="Helical" evidence="10">
    <location>
        <begin position="125"/>
        <end position="142"/>
    </location>
</feature>
<keyword evidence="4" id="KW-0808">Transferase</keyword>
<evidence type="ECO:0000313" key="13">
    <source>
        <dbReference type="Proteomes" id="UP000006281"/>
    </source>
</evidence>
<dbReference type="GO" id="GO:0000155">
    <property type="term" value="F:phosphorelay sensor kinase activity"/>
    <property type="evidence" value="ECO:0007669"/>
    <property type="project" value="InterPro"/>
</dbReference>
<feature type="domain" description="Signal transduction histidine kinase subgroup 3 dimerisation and phosphoacceptor" evidence="11">
    <location>
        <begin position="174"/>
        <end position="238"/>
    </location>
</feature>
<dbReference type="InterPro" id="IPR011712">
    <property type="entry name" value="Sig_transdc_His_kin_sub3_dim/P"/>
</dbReference>
<evidence type="ECO:0000256" key="2">
    <source>
        <dbReference type="ARBA" id="ARBA00012438"/>
    </source>
</evidence>
<keyword evidence="6" id="KW-0418">Kinase</keyword>
<dbReference type="EC" id="2.7.13.3" evidence="2"/>
<organism evidence="12 13">
    <name type="scientific">Saccharothrix espanaensis (strain ATCC 51144 / DSM 44229 / JCM 9112 / NBRC 15066 / NRRL 15764)</name>
    <dbReference type="NCBI Taxonomy" id="1179773"/>
    <lineage>
        <taxon>Bacteria</taxon>
        <taxon>Bacillati</taxon>
        <taxon>Actinomycetota</taxon>
        <taxon>Actinomycetes</taxon>
        <taxon>Pseudonocardiales</taxon>
        <taxon>Pseudonocardiaceae</taxon>
        <taxon>Saccharothrix</taxon>
    </lineage>
</organism>
<dbReference type="Gene3D" id="3.30.565.10">
    <property type="entry name" value="Histidine kinase-like ATPase, C-terminal domain"/>
    <property type="match status" value="1"/>
</dbReference>
<feature type="transmembrane region" description="Helical" evidence="10">
    <location>
        <begin position="427"/>
        <end position="447"/>
    </location>
</feature>
<dbReference type="PANTHER" id="PTHR24421:SF10">
    <property type="entry name" value="NITRATE_NITRITE SENSOR PROTEIN NARQ"/>
    <property type="match status" value="1"/>
</dbReference>
<dbReference type="InterPro" id="IPR036890">
    <property type="entry name" value="HATPase_C_sf"/>
</dbReference>
<keyword evidence="10" id="KW-1133">Transmembrane helix</keyword>
<protein>
    <recommendedName>
        <fullName evidence="2">histidine kinase</fullName>
        <ecNumber evidence="2">2.7.13.3</ecNumber>
    </recommendedName>
</protein>
<reference evidence="12 13" key="1">
    <citation type="journal article" date="2012" name="BMC Genomics">
        <title>Complete genome sequence of Saccharothrix espanaensis DSM 44229T and comparison to the other completely sequenced Pseudonocardiaceae.</title>
        <authorList>
            <person name="Strobel T."/>
            <person name="Al-Dilaimi A."/>
            <person name="Blom J."/>
            <person name="Gessner A."/>
            <person name="Kalinowski J."/>
            <person name="Luzhetska M."/>
            <person name="Puhler A."/>
            <person name="Szczepanowski R."/>
            <person name="Bechthold A."/>
            <person name="Ruckert C."/>
        </authorList>
    </citation>
    <scope>NUCLEOTIDE SEQUENCE [LARGE SCALE GENOMIC DNA]</scope>
    <source>
        <strain evidence="13">ATCC 51144 / DSM 44229 / JCM 9112 / NBRC 15066 / NRRL 15764</strain>
    </source>
</reference>
<keyword evidence="7" id="KW-0067">ATP-binding</keyword>
<keyword evidence="10" id="KW-0812">Transmembrane</keyword>
<keyword evidence="10" id="KW-0472">Membrane</keyword>
<dbReference type="HOGENOM" id="CLU_000445_20_11_11"/>
<feature type="transmembrane region" description="Helical" evidence="10">
    <location>
        <begin position="75"/>
        <end position="92"/>
    </location>
</feature>
<evidence type="ECO:0000256" key="3">
    <source>
        <dbReference type="ARBA" id="ARBA00022553"/>
    </source>
</evidence>
<dbReference type="GO" id="GO:0046983">
    <property type="term" value="F:protein dimerization activity"/>
    <property type="evidence" value="ECO:0007669"/>
    <property type="project" value="InterPro"/>
</dbReference>
<evidence type="ECO:0000256" key="7">
    <source>
        <dbReference type="ARBA" id="ARBA00022840"/>
    </source>
</evidence>
<dbReference type="EMBL" id="HE804045">
    <property type="protein sequence ID" value="CCH29678.1"/>
    <property type="molecule type" value="Genomic_DNA"/>
</dbReference>
<keyword evidence="5" id="KW-0547">Nucleotide-binding</keyword>
<feature type="transmembrane region" description="Helical" evidence="10">
    <location>
        <begin position="101"/>
        <end position="119"/>
    </location>
</feature>
<dbReference type="KEGG" id="sesp:BN6_23600"/>
<dbReference type="AlphaFoldDB" id="K0JZI1"/>
<dbReference type="Proteomes" id="UP000006281">
    <property type="component" value="Chromosome"/>
</dbReference>
<feature type="transmembrane region" description="Helical" evidence="10">
    <location>
        <begin position="28"/>
        <end position="46"/>
    </location>
</feature>
<dbReference type="GO" id="GO:0016020">
    <property type="term" value="C:membrane"/>
    <property type="evidence" value="ECO:0007669"/>
    <property type="project" value="InterPro"/>
</dbReference>
<dbReference type="Pfam" id="PF07730">
    <property type="entry name" value="HisKA_3"/>
    <property type="match status" value="1"/>
</dbReference>
<evidence type="ECO:0000256" key="9">
    <source>
        <dbReference type="SAM" id="MobiDB-lite"/>
    </source>
</evidence>
<dbReference type="SUPFAM" id="SSF55874">
    <property type="entry name" value="ATPase domain of HSP90 chaperone/DNA topoisomerase II/histidine kinase"/>
    <property type="match status" value="1"/>
</dbReference>
<dbReference type="InterPro" id="IPR050482">
    <property type="entry name" value="Sensor_HK_TwoCompSys"/>
</dbReference>
<evidence type="ECO:0000256" key="1">
    <source>
        <dbReference type="ARBA" id="ARBA00000085"/>
    </source>
</evidence>
<evidence type="ECO:0000259" key="11">
    <source>
        <dbReference type="Pfam" id="PF07730"/>
    </source>
</evidence>
<evidence type="ECO:0000256" key="6">
    <source>
        <dbReference type="ARBA" id="ARBA00022777"/>
    </source>
</evidence>
<evidence type="ECO:0000256" key="10">
    <source>
        <dbReference type="SAM" id="Phobius"/>
    </source>
</evidence>
<name>K0JZI1_SACES</name>
<keyword evidence="3" id="KW-0597">Phosphoprotein</keyword>
<proteinExistence type="predicted"/>
<evidence type="ECO:0000256" key="8">
    <source>
        <dbReference type="ARBA" id="ARBA00023012"/>
    </source>
</evidence>
<sequence length="533" mass="55069">MMPGVLVWLVAAVPVVWAAITSLPGRLAPWEAVAYLVVLAAVVPAARRWPVGALLAAGVTWQVSFFAAVSVDSTVAVGALSAGLASVAFLAGRHATTGERGVVALVVLGAGAVTVAVVVGGADTALAALSGTAALAAVPWTIGRYRRQYLAMVEAGWQRAEQLERDVDRARARERARLAAEMHDLVGHELARAALRTGALELAPDLGVEHRASARAAREAVTAAAERLADVVSLLRTGEPERVESLDEVLDRARLAGLVVESTGDGLGAVDPVIAHTVHRVVTEAITNAIKHAPGAPVTVDLTRTGNNPTRSGGDPTQADGDLDRAGGDLGRGGGADGGGVELSVVSGPGRRGPAAGGGRGLLGLAERVALVGGTFAARDLGGAGERGGFEVRASLPASPVLHDAPATGTHRRRAELQVRRSARRTVLLTCAVAGGIVLAALGYLVFDATTSVLDPADYQRLRVGQAESEVAAVLPARTRVDDPGRAPLPPAGATCHYYSTHRNPFDARRLDLYRLCFRDGRLADKALLARDP</sequence>
<evidence type="ECO:0000256" key="4">
    <source>
        <dbReference type="ARBA" id="ARBA00022679"/>
    </source>
</evidence>
<dbReference type="eggNOG" id="COG4585">
    <property type="taxonomic scope" value="Bacteria"/>
</dbReference>
<dbReference type="GO" id="GO:0005524">
    <property type="term" value="F:ATP binding"/>
    <property type="evidence" value="ECO:0007669"/>
    <property type="project" value="UniProtKB-KW"/>
</dbReference>
<dbReference type="PATRIC" id="fig|1179773.3.peg.2359"/>
<feature type="region of interest" description="Disordered" evidence="9">
    <location>
        <begin position="297"/>
        <end position="358"/>
    </location>
</feature>
<feature type="compositionally biased region" description="Gly residues" evidence="9">
    <location>
        <begin position="328"/>
        <end position="341"/>
    </location>
</feature>
<dbReference type="STRING" id="1179773.BN6_23600"/>
<evidence type="ECO:0000256" key="5">
    <source>
        <dbReference type="ARBA" id="ARBA00022741"/>
    </source>
</evidence>